<feature type="transmembrane region" description="Helical" evidence="5">
    <location>
        <begin position="196"/>
        <end position="217"/>
    </location>
</feature>
<proteinExistence type="predicted"/>
<protein>
    <recommendedName>
        <fullName evidence="8">UbiA prenyltransferase</fullName>
    </recommendedName>
</protein>
<dbReference type="PANTHER" id="PTHR42723:SF1">
    <property type="entry name" value="CHLOROPHYLL SYNTHASE, CHLOROPLASTIC"/>
    <property type="match status" value="1"/>
</dbReference>
<dbReference type="InterPro" id="IPR050475">
    <property type="entry name" value="Prenyltransferase_related"/>
</dbReference>
<keyword evidence="2 5" id="KW-0812">Transmembrane</keyword>
<feature type="transmembrane region" description="Helical" evidence="5">
    <location>
        <begin position="134"/>
        <end position="161"/>
    </location>
</feature>
<gene>
    <name evidence="6" type="ORF">EV356DRAFT_568081</name>
</gene>
<organism evidence="6 7">
    <name type="scientific">Viridothelium virens</name>
    <name type="common">Speckled blister lichen</name>
    <name type="synonym">Trypethelium virens</name>
    <dbReference type="NCBI Taxonomy" id="1048519"/>
    <lineage>
        <taxon>Eukaryota</taxon>
        <taxon>Fungi</taxon>
        <taxon>Dikarya</taxon>
        <taxon>Ascomycota</taxon>
        <taxon>Pezizomycotina</taxon>
        <taxon>Dothideomycetes</taxon>
        <taxon>Dothideomycetes incertae sedis</taxon>
        <taxon>Trypetheliales</taxon>
        <taxon>Trypetheliaceae</taxon>
        <taxon>Viridothelium</taxon>
    </lineage>
</organism>
<dbReference type="GO" id="GO:0016765">
    <property type="term" value="F:transferase activity, transferring alkyl or aryl (other than methyl) groups"/>
    <property type="evidence" value="ECO:0007669"/>
    <property type="project" value="InterPro"/>
</dbReference>
<dbReference type="GO" id="GO:0016020">
    <property type="term" value="C:membrane"/>
    <property type="evidence" value="ECO:0007669"/>
    <property type="project" value="UniProtKB-SubCell"/>
</dbReference>
<dbReference type="Pfam" id="PF01040">
    <property type="entry name" value="UbiA"/>
    <property type="match status" value="1"/>
</dbReference>
<feature type="transmembrane region" description="Helical" evidence="5">
    <location>
        <begin position="47"/>
        <end position="69"/>
    </location>
</feature>
<name>A0A6A6H513_VIRVR</name>
<dbReference type="PANTHER" id="PTHR42723">
    <property type="entry name" value="CHLOROPHYLL SYNTHASE"/>
    <property type="match status" value="1"/>
</dbReference>
<evidence type="ECO:0000313" key="7">
    <source>
        <dbReference type="Proteomes" id="UP000800092"/>
    </source>
</evidence>
<dbReference type="AlphaFoldDB" id="A0A6A6H513"/>
<dbReference type="EMBL" id="ML991808">
    <property type="protein sequence ID" value="KAF2233204.1"/>
    <property type="molecule type" value="Genomic_DNA"/>
</dbReference>
<sequence>MSQETNSDSMISHAGVEKDFHRVILNHPVIYNAHTLYLFTSNNLKDIVVFGYIFAIVNANCVSTLLPSVSTPTDLTLAQRTPAIIFWSWIHLLLFSVHNQWHPDAAKEDAINKPWRPLPSGRISSESAKKLRNALWPVCVATAYFTGTLGTSLLTCIQTAWYNELNANKGPMLKSLVTATGFACFLAGPLEVALRYPVFSSLDMPLAWLCIVTAAMFTTAHAQDFRDRIGDKVTKRRTLPLVIGDFPARVLVAIGVITWSVVGTLFWNAGITGLMISGSIGLCLHRPAFWE</sequence>
<keyword evidence="3 5" id="KW-1133">Transmembrane helix</keyword>
<evidence type="ECO:0000256" key="4">
    <source>
        <dbReference type="ARBA" id="ARBA00023136"/>
    </source>
</evidence>
<evidence type="ECO:0008006" key="8">
    <source>
        <dbReference type="Google" id="ProtNLM"/>
    </source>
</evidence>
<evidence type="ECO:0000256" key="3">
    <source>
        <dbReference type="ARBA" id="ARBA00022989"/>
    </source>
</evidence>
<evidence type="ECO:0000256" key="5">
    <source>
        <dbReference type="SAM" id="Phobius"/>
    </source>
</evidence>
<feature type="transmembrane region" description="Helical" evidence="5">
    <location>
        <begin position="173"/>
        <end position="190"/>
    </location>
</feature>
<reference evidence="6" key="1">
    <citation type="journal article" date="2020" name="Stud. Mycol.">
        <title>101 Dothideomycetes genomes: a test case for predicting lifestyles and emergence of pathogens.</title>
        <authorList>
            <person name="Haridas S."/>
            <person name="Albert R."/>
            <person name="Binder M."/>
            <person name="Bloem J."/>
            <person name="Labutti K."/>
            <person name="Salamov A."/>
            <person name="Andreopoulos B."/>
            <person name="Baker S."/>
            <person name="Barry K."/>
            <person name="Bills G."/>
            <person name="Bluhm B."/>
            <person name="Cannon C."/>
            <person name="Castanera R."/>
            <person name="Culley D."/>
            <person name="Daum C."/>
            <person name="Ezra D."/>
            <person name="Gonzalez J."/>
            <person name="Henrissat B."/>
            <person name="Kuo A."/>
            <person name="Liang C."/>
            <person name="Lipzen A."/>
            <person name="Lutzoni F."/>
            <person name="Magnuson J."/>
            <person name="Mondo S."/>
            <person name="Nolan M."/>
            <person name="Ohm R."/>
            <person name="Pangilinan J."/>
            <person name="Park H.-J."/>
            <person name="Ramirez L."/>
            <person name="Alfaro M."/>
            <person name="Sun H."/>
            <person name="Tritt A."/>
            <person name="Yoshinaga Y."/>
            <person name="Zwiers L.-H."/>
            <person name="Turgeon B."/>
            <person name="Goodwin S."/>
            <person name="Spatafora J."/>
            <person name="Crous P."/>
            <person name="Grigoriev I."/>
        </authorList>
    </citation>
    <scope>NUCLEOTIDE SEQUENCE</scope>
    <source>
        <strain evidence="6">Tuck. ex Michener</strain>
    </source>
</reference>
<comment type="subcellular location">
    <subcellularLocation>
        <location evidence="1">Membrane</location>
        <topology evidence="1">Multi-pass membrane protein</topology>
    </subcellularLocation>
</comment>
<keyword evidence="4 5" id="KW-0472">Membrane</keyword>
<keyword evidence="7" id="KW-1185">Reference proteome</keyword>
<evidence type="ECO:0000256" key="1">
    <source>
        <dbReference type="ARBA" id="ARBA00004141"/>
    </source>
</evidence>
<dbReference type="InterPro" id="IPR000537">
    <property type="entry name" value="UbiA_prenyltransferase"/>
</dbReference>
<evidence type="ECO:0000313" key="6">
    <source>
        <dbReference type="EMBL" id="KAF2233204.1"/>
    </source>
</evidence>
<dbReference type="Proteomes" id="UP000800092">
    <property type="component" value="Unassembled WGS sequence"/>
</dbReference>
<dbReference type="OrthoDB" id="434972at2759"/>
<dbReference type="CDD" id="cd13965">
    <property type="entry name" value="PT_UbiA_3"/>
    <property type="match status" value="1"/>
</dbReference>
<evidence type="ECO:0000256" key="2">
    <source>
        <dbReference type="ARBA" id="ARBA00022692"/>
    </source>
</evidence>
<accession>A0A6A6H513</accession>